<sequence length="152" mass="17658">MRLPDGRRFIICLPALMAFPNQLILFSRFRAEHLPPLMPFRSDYFSRVVLAHILQAAAEDLQTWSVCCLRLSMPWDARRFSISQLTRSLYIYETDRRCASCPSSLHGYHKPRHAFYVRCLCVGRNRLLTHAAIFRAVPSSRSCLSECIPLER</sequence>
<evidence type="ECO:0000313" key="1">
    <source>
        <dbReference type="EMBL" id="KJA24807.1"/>
    </source>
</evidence>
<organism evidence="1 2">
    <name type="scientific">Hypholoma sublateritium (strain FD-334 SS-4)</name>
    <dbReference type="NCBI Taxonomy" id="945553"/>
    <lineage>
        <taxon>Eukaryota</taxon>
        <taxon>Fungi</taxon>
        <taxon>Dikarya</taxon>
        <taxon>Basidiomycota</taxon>
        <taxon>Agaricomycotina</taxon>
        <taxon>Agaricomycetes</taxon>
        <taxon>Agaricomycetidae</taxon>
        <taxon>Agaricales</taxon>
        <taxon>Agaricineae</taxon>
        <taxon>Strophariaceae</taxon>
        <taxon>Hypholoma</taxon>
    </lineage>
</organism>
<accession>A0A0D2LC50</accession>
<dbReference type="EMBL" id="KN817535">
    <property type="protein sequence ID" value="KJA24807.1"/>
    <property type="molecule type" value="Genomic_DNA"/>
</dbReference>
<reference evidence="2" key="1">
    <citation type="submission" date="2014-04" db="EMBL/GenBank/DDBJ databases">
        <title>Evolutionary Origins and Diversification of the Mycorrhizal Mutualists.</title>
        <authorList>
            <consortium name="DOE Joint Genome Institute"/>
            <consortium name="Mycorrhizal Genomics Consortium"/>
            <person name="Kohler A."/>
            <person name="Kuo A."/>
            <person name="Nagy L.G."/>
            <person name="Floudas D."/>
            <person name="Copeland A."/>
            <person name="Barry K.W."/>
            <person name="Cichocki N."/>
            <person name="Veneault-Fourrey C."/>
            <person name="LaButti K."/>
            <person name="Lindquist E.A."/>
            <person name="Lipzen A."/>
            <person name="Lundell T."/>
            <person name="Morin E."/>
            <person name="Murat C."/>
            <person name="Riley R."/>
            <person name="Ohm R."/>
            <person name="Sun H."/>
            <person name="Tunlid A."/>
            <person name="Henrissat B."/>
            <person name="Grigoriev I.V."/>
            <person name="Hibbett D.S."/>
            <person name="Martin F."/>
        </authorList>
    </citation>
    <scope>NUCLEOTIDE SEQUENCE [LARGE SCALE GENOMIC DNA]</scope>
    <source>
        <strain evidence="2">FD-334 SS-4</strain>
    </source>
</reference>
<protein>
    <submittedName>
        <fullName evidence="1">Uncharacterized protein</fullName>
    </submittedName>
</protein>
<keyword evidence="2" id="KW-1185">Reference proteome</keyword>
<name>A0A0D2LC50_HYPSF</name>
<gene>
    <name evidence="1" type="ORF">HYPSUDRAFT_466166</name>
</gene>
<proteinExistence type="predicted"/>
<dbReference type="Proteomes" id="UP000054270">
    <property type="component" value="Unassembled WGS sequence"/>
</dbReference>
<evidence type="ECO:0000313" key="2">
    <source>
        <dbReference type="Proteomes" id="UP000054270"/>
    </source>
</evidence>
<dbReference type="AlphaFoldDB" id="A0A0D2LC50"/>